<dbReference type="KEGG" id="fli:Fleli_3108"/>
<gene>
    <name evidence="1" type="ordered locus">Fleli_3108</name>
</gene>
<name>I4ANB3_BERLS</name>
<protein>
    <submittedName>
        <fullName evidence="1">Uncharacterized protein</fullName>
    </submittedName>
</protein>
<dbReference type="HOGENOM" id="CLU_3061785_0_0_10"/>
<proteinExistence type="predicted"/>
<dbReference type="AlphaFoldDB" id="I4ANB3"/>
<dbReference type="EMBL" id="CP003345">
    <property type="protein sequence ID" value="AFM05448.1"/>
    <property type="molecule type" value="Genomic_DNA"/>
</dbReference>
<dbReference type="Proteomes" id="UP000006054">
    <property type="component" value="Chromosome"/>
</dbReference>
<dbReference type="RefSeq" id="WP_014798879.1">
    <property type="nucleotide sequence ID" value="NC_018018.1"/>
</dbReference>
<evidence type="ECO:0000313" key="2">
    <source>
        <dbReference type="Proteomes" id="UP000006054"/>
    </source>
</evidence>
<dbReference type="STRING" id="880071.Fleli_3108"/>
<reference evidence="2" key="1">
    <citation type="submission" date="2012-06" db="EMBL/GenBank/DDBJ databases">
        <title>The complete genome of Flexibacter litoralis DSM 6794.</title>
        <authorList>
            <person name="Lucas S."/>
            <person name="Copeland A."/>
            <person name="Lapidus A."/>
            <person name="Glavina del Rio T."/>
            <person name="Dalin E."/>
            <person name="Tice H."/>
            <person name="Bruce D."/>
            <person name="Goodwin L."/>
            <person name="Pitluck S."/>
            <person name="Peters L."/>
            <person name="Ovchinnikova G."/>
            <person name="Lu M."/>
            <person name="Kyrpides N."/>
            <person name="Mavromatis K."/>
            <person name="Ivanova N."/>
            <person name="Brettin T."/>
            <person name="Detter J.C."/>
            <person name="Han C."/>
            <person name="Larimer F."/>
            <person name="Land M."/>
            <person name="Hauser L."/>
            <person name="Markowitz V."/>
            <person name="Cheng J.-F."/>
            <person name="Hugenholtz P."/>
            <person name="Woyke T."/>
            <person name="Wu D."/>
            <person name="Spring S."/>
            <person name="Lang E."/>
            <person name="Kopitz M."/>
            <person name="Brambilla E."/>
            <person name="Klenk H.-P."/>
            <person name="Eisen J.A."/>
        </authorList>
    </citation>
    <scope>NUCLEOTIDE SEQUENCE [LARGE SCALE GENOMIC DNA]</scope>
    <source>
        <strain evidence="2">ATCC 23117 / DSM 6794 / NBRC 15988 / NCIMB 1366 / Sio-4</strain>
    </source>
</reference>
<keyword evidence="2" id="KW-1185">Reference proteome</keyword>
<evidence type="ECO:0000313" key="1">
    <source>
        <dbReference type="EMBL" id="AFM05448.1"/>
    </source>
</evidence>
<organism evidence="1 2">
    <name type="scientific">Bernardetia litoralis (strain ATCC 23117 / DSM 6794 / NBRC 15988 / NCIMB 1366 / Fx l1 / Sio-4)</name>
    <name type="common">Flexibacter litoralis</name>
    <dbReference type="NCBI Taxonomy" id="880071"/>
    <lineage>
        <taxon>Bacteria</taxon>
        <taxon>Pseudomonadati</taxon>
        <taxon>Bacteroidota</taxon>
        <taxon>Cytophagia</taxon>
        <taxon>Cytophagales</taxon>
        <taxon>Bernardetiaceae</taxon>
        <taxon>Bernardetia</taxon>
    </lineage>
</organism>
<sequence>MKKEDSNNIKLPKIILDERLDKYNDKNLFPEKLAKAQEIIAKYGLPNIKKDKK</sequence>
<accession>I4ANB3</accession>